<evidence type="ECO:0000313" key="2">
    <source>
        <dbReference type="Proteomes" id="UP000437065"/>
    </source>
</evidence>
<name>A0A6B0STV9_9EURY</name>
<dbReference type="Gene3D" id="3.10.180.10">
    <property type="entry name" value="2,3-Dihydroxybiphenyl 1,2-Dioxygenase, domain 1"/>
    <property type="match status" value="1"/>
</dbReference>
<dbReference type="AlphaFoldDB" id="A0A6B0STV9"/>
<dbReference type="SUPFAM" id="SSF54593">
    <property type="entry name" value="Glyoxalase/Bleomycin resistance protein/Dihydroxybiphenyl dioxygenase"/>
    <property type="match status" value="1"/>
</dbReference>
<dbReference type="OrthoDB" id="210556at2157"/>
<keyword evidence="2" id="KW-1185">Reference proteome</keyword>
<protein>
    <submittedName>
        <fullName evidence="1">VOC family protein</fullName>
    </submittedName>
</protein>
<dbReference type="InterPro" id="IPR029068">
    <property type="entry name" value="Glyas_Bleomycin-R_OHBP_Dase"/>
</dbReference>
<sequence>MSRPAGLVFFRTANRERVVDWYREVVDCAVWLEQPGCTILERGDFRFGLCDADEGDTETEGILTFVYPDRAGVDRMHDRVGDAAREEPHVNERYEIYQFFATDPDGRTAEFQTFLHDLPE</sequence>
<dbReference type="RefSeq" id="WP_159667435.1">
    <property type="nucleotide sequence ID" value="NZ_WUUS01000007.1"/>
</dbReference>
<organism evidence="1 2">
    <name type="scientific">Halobaculum saliterrae</name>
    <dbReference type="NCBI Taxonomy" id="2073113"/>
    <lineage>
        <taxon>Archaea</taxon>
        <taxon>Methanobacteriati</taxon>
        <taxon>Methanobacteriota</taxon>
        <taxon>Stenosarchaea group</taxon>
        <taxon>Halobacteria</taxon>
        <taxon>Halobacteriales</taxon>
        <taxon>Haloferacaceae</taxon>
        <taxon>Halobaculum</taxon>
    </lineage>
</organism>
<proteinExistence type="predicted"/>
<evidence type="ECO:0000313" key="1">
    <source>
        <dbReference type="EMBL" id="MXR41977.1"/>
    </source>
</evidence>
<dbReference type="Proteomes" id="UP000437065">
    <property type="component" value="Unassembled WGS sequence"/>
</dbReference>
<reference evidence="1 2" key="1">
    <citation type="submission" date="2019-12" db="EMBL/GenBank/DDBJ databases">
        <title>Isolation and characterization of three novel carbon monoxide-oxidizing members of Halobacteria from salione crusts and soils.</title>
        <authorList>
            <person name="Myers M.R."/>
            <person name="King G.M."/>
        </authorList>
    </citation>
    <scope>NUCLEOTIDE SEQUENCE [LARGE SCALE GENOMIC DNA]</scope>
    <source>
        <strain evidence="1 2">WSA2</strain>
    </source>
</reference>
<comment type="caution">
    <text evidence="1">The sequence shown here is derived from an EMBL/GenBank/DDBJ whole genome shotgun (WGS) entry which is preliminary data.</text>
</comment>
<dbReference type="EMBL" id="WUUS01000007">
    <property type="protein sequence ID" value="MXR41977.1"/>
    <property type="molecule type" value="Genomic_DNA"/>
</dbReference>
<gene>
    <name evidence="1" type="ORF">GRX01_11600</name>
</gene>
<accession>A0A6B0STV9</accession>